<evidence type="ECO:0000256" key="1">
    <source>
        <dbReference type="SAM" id="MobiDB-lite"/>
    </source>
</evidence>
<evidence type="ECO:0000313" key="2">
    <source>
        <dbReference type="EMBL" id="KAK8229223.1"/>
    </source>
</evidence>
<evidence type="ECO:0000313" key="3">
    <source>
        <dbReference type="Proteomes" id="UP001492380"/>
    </source>
</evidence>
<organism evidence="2 3">
    <name type="scientific">Phyllosticta capitalensis</name>
    <dbReference type="NCBI Taxonomy" id="121624"/>
    <lineage>
        <taxon>Eukaryota</taxon>
        <taxon>Fungi</taxon>
        <taxon>Dikarya</taxon>
        <taxon>Ascomycota</taxon>
        <taxon>Pezizomycotina</taxon>
        <taxon>Dothideomycetes</taxon>
        <taxon>Dothideomycetes incertae sedis</taxon>
        <taxon>Botryosphaeriales</taxon>
        <taxon>Phyllostictaceae</taxon>
        <taxon>Phyllosticta</taxon>
    </lineage>
</organism>
<accession>A0ABR1YGQ6</accession>
<keyword evidence="3" id="KW-1185">Reference proteome</keyword>
<comment type="caution">
    <text evidence="2">The sequence shown here is derived from an EMBL/GenBank/DDBJ whole genome shotgun (WGS) entry which is preliminary data.</text>
</comment>
<dbReference type="EMBL" id="JBBWRZ010000009">
    <property type="protein sequence ID" value="KAK8229223.1"/>
    <property type="molecule type" value="Genomic_DNA"/>
</dbReference>
<proteinExistence type="predicted"/>
<dbReference type="Proteomes" id="UP001492380">
    <property type="component" value="Unassembled WGS sequence"/>
</dbReference>
<reference evidence="2 3" key="1">
    <citation type="submission" date="2024-04" db="EMBL/GenBank/DDBJ databases">
        <title>Phyllosticta paracitricarpa is synonymous to the EU quarantine fungus P. citricarpa based on phylogenomic analyses.</title>
        <authorList>
            <consortium name="Lawrence Berkeley National Laboratory"/>
            <person name="Van Ingen-Buijs V.A."/>
            <person name="Van Westerhoven A.C."/>
            <person name="Haridas S."/>
            <person name="Skiadas P."/>
            <person name="Martin F."/>
            <person name="Groenewald J.Z."/>
            <person name="Crous P.W."/>
            <person name="Seidl M.F."/>
        </authorList>
    </citation>
    <scope>NUCLEOTIDE SEQUENCE [LARGE SCALE GENOMIC DNA]</scope>
    <source>
        <strain evidence="2 3">CBS 123374</strain>
    </source>
</reference>
<feature type="compositionally biased region" description="Basic and acidic residues" evidence="1">
    <location>
        <begin position="154"/>
        <end position="163"/>
    </location>
</feature>
<protein>
    <submittedName>
        <fullName evidence="2">Uncharacterized protein</fullName>
    </submittedName>
</protein>
<feature type="compositionally biased region" description="Basic and acidic residues" evidence="1">
    <location>
        <begin position="135"/>
        <end position="144"/>
    </location>
</feature>
<gene>
    <name evidence="2" type="ORF">HDK90DRAFT_350714</name>
</gene>
<feature type="region of interest" description="Disordered" evidence="1">
    <location>
        <begin position="129"/>
        <end position="175"/>
    </location>
</feature>
<sequence>MDLEAQRKELDPSLKHGFKVLMQLWRDFTNAGHFQDAQLIFNLLGDYFAEGSMSKSMAKSNGIRSLSKTLSQKYSHHRAVLHLTGPERETLDLQYQPSTNHEPGLFLPERFLHKVECFPNRSDYLRGIGLSGPNNKKDDARPHNASESSITAKRPRESDDQSSRTKRPKIGNHTEEAKVVVEAHVTIGGRTIASRQLKRLTMEETLEDLNLFADWKNGKGCDVSVSFEAFRNFTWHFQ</sequence>
<name>A0ABR1YGQ6_9PEZI</name>